<dbReference type="NCBIfam" id="TIGR01726">
    <property type="entry name" value="HEQRo_perm_3TM"/>
    <property type="match status" value="1"/>
</dbReference>
<dbReference type="PROSITE" id="PS50928">
    <property type="entry name" value="ABC_TM1"/>
    <property type="match status" value="1"/>
</dbReference>
<evidence type="ECO:0000259" key="9">
    <source>
        <dbReference type="PROSITE" id="PS50928"/>
    </source>
</evidence>
<dbReference type="GO" id="GO:0022857">
    <property type="term" value="F:transmembrane transporter activity"/>
    <property type="evidence" value="ECO:0007669"/>
    <property type="project" value="InterPro"/>
</dbReference>
<organism evidence="10 11">
    <name type="scientific">Pseudocalidococcus azoricus BACA0444</name>
    <dbReference type="NCBI Taxonomy" id="2918990"/>
    <lineage>
        <taxon>Bacteria</taxon>
        <taxon>Bacillati</taxon>
        <taxon>Cyanobacteriota</taxon>
        <taxon>Cyanophyceae</taxon>
        <taxon>Acaryochloridales</taxon>
        <taxon>Thermosynechococcaceae</taxon>
        <taxon>Pseudocalidococcus</taxon>
        <taxon>Pseudocalidococcus azoricus</taxon>
    </lineage>
</organism>
<evidence type="ECO:0000256" key="1">
    <source>
        <dbReference type="ARBA" id="ARBA00004651"/>
    </source>
</evidence>
<comment type="caution">
    <text evidence="10">The sequence shown here is derived from an EMBL/GenBank/DDBJ whole genome shotgun (WGS) entry which is preliminary data.</text>
</comment>
<evidence type="ECO:0000313" key="10">
    <source>
        <dbReference type="EMBL" id="MDS3859838.1"/>
    </source>
</evidence>
<dbReference type="InterPro" id="IPR000515">
    <property type="entry name" value="MetI-like"/>
</dbReference>
<reference evidence="11" key="1">
    <citation type="submission" date="2023-07" db="EMBL/GenBank/DDBJ databases">
        <authorList>
            <person name="Luz R."/>
            <person name="Cordeiro R."/>
            <person name="Fonseca A."/>
            <person name="Goncalves V."/>
        </authorList>
    </citation>
    <scope>NUCLEOTIDE SEQUENCE [LARGE SCALE GENOMIC DNA]</scope>
    <source>
        <strain evidence="11">BACA0444</strain>
    </source>
</reference>
<comment type="similarity">
    <text evidence="8">Belongs to the binding-protein-dependent transport system permease family.</text>
</comment>
<evidence type="ECO:0000256" key="4">
    <source>
        <dbReference type="ARBA" id="ARBA00022692"/>
    </source>
</evidence>
<dbReference type="InterPro" id="IPR010065">
    <property type="entry name" value="AA_ABC_transptr_permease_3TM"/>
</dbReference>
<feature type="transmembrane region" description="Helical" evidence="8">
    <location>
        <begin position="56"/>
        <end position="84"/>
    </location>
</feature>
<dbReference type="PANTHER" id="PTHR30614:SF0">
    <property type="entry name" value="L-CYSTINE TRANSPORT SYSTEM PERMEASE PROTEIN TCYL"/>
    <property type="match status" value="1"/>
</dbReference>
<evidence type="ECO:0000256" key="8">
    <source>
        <dbReference type="RuleBase" id="RU363032"/>
    </source>
</evidence>
<gene>
    <name evidence="10" type="ORF">RIF25_03355</name>
</gene>
<keyword evidence="4 8" id="KW-0812">Transmembrane</keyword>
<feature type="transmembrane region" description="Helical" evidence="8">
    <location>
        <begin position="110"/>
        <end position="129"/>
    </location>
</feature>
<dbReference type="InterPro" id="IPR035906">
    <property type="entry name" value="MetI-like_sf"/>
</dbReference>
<dbReference type="GO" id="GO:0006865">
    <property type="term" value="P:amino acid transport"/>
    <property type="evidence" value="ECO:0007669"/>
    <property type="project" value="UniProtKB-KW"/>
</dbReference>
<keyword evidence="3" id="KW-1003">Cell membrane</keyword>
<accession>A0AAE4FQJ0</accession>
<keyword evidence="7 8" id="KW-0472">Membrane</keyword>
<evidence type="ECO:0000256" key="3">
    <source>
        <dbReference type="ARBA" id="ARBA00022475"/>
    </source>
</evidence>
<dbReference type="Gene3D" id="1.10.3720.10">
    <property type="entry name" value="MetI-like"/>
    <property type="match status" value="1"/>
</dbReference>
<feature type="transmembrane region" description="Helical" evidence="8">
    <location>
        <begin position="23"/>
        <end position="44"/>
    </location>
</feature>
<protein>
    <submittedName>
        <fullName evidence="10">Amino acid ABC transporter permease</fullName>
    </submittedName>
</protein>
<evidence type="ECO:0000256" key="6">
    <source>
        <dbReference type="ARBA" id="ARBA00022989"/>
    </source>
</evidence>
<dbReference type="InterPro" id="IPR043429">
    <property type="entry name" value="ArtM/GltK/GlnP/TcyL/YhdX-like"/>
</dbReference>
<proteinExistence type="inferred from homology"/>
<evidence type="ECO:0000256" key="5">
    <source>
        <dbReference type="ARBA" id="ARBA00022970"/>
    </source>
</evidence>
<dbReference type="RefSeq" id="WP_322877141.1">
    <property type="nucleotide sequence ID" value="NZ_JAVMIP010000002.1"/>
</dbReference>
<dbReference type="Pfam" id="PF00528">
    <property type="entry name" value="BPD_transp_1"/>
    <property type="match status" value="1"/>
</dbReference>
<dbReference type="CDD" id="cd06261">
    <property type="entry name" value="TM_PBP2"/>
    <property type="match status" value="1"/>
</dbReference>
<keyword evidence="5" id="KW-0029">Amino-acid transport</keyword>
<keyword evidence="6 8" id="KW-1133">Transmembrane helix</keyword>
<dbReference type="GO" id="GO:0043190">
    <property type="term" value="C:ATP-binding cassette (ABC) transporter complex"/>
    <property type="evidence" value="ECO:0007669"/>
    <property type="project" value="InterPro"/>
</dbReference>
<keyword evidence="2 8" id="KW-0813">Transport</keyword>
<dbReference type="PANTHER" id="PTHR30614">
    <property type="entry name" value="MEMBRANE COMPONENT OF AMINO ACID ABC TRANSPORTER"/>
    <property type="match status" value="1"/>
</dbReference>
<evidence type="ECO:0000256" key="2">
    <source>
        <dbReference type="ARBA" id="ARBA00022448"/>
    </source>
</evidence>
<keyword evidence="11" id="KW-1185">Reference proteome</keyword>
<comment type="subcellular location">
    <subcellularLocation>
        <location evidence="1 8">Cell membrane</location>
        <topology evidence="1 8">Multi-pass membrane protein</topology>
    </subcellularLocation>
</comment>
<dbReference type="EMBL" id="JAVMIP010000002">
    <property type="protein sequence ID" value="MDS3859838.1"/>
    <property type="molecule type" value="Genomic_DNA"/>
</dbReference>
<dbReference type="AlphaFoldDB" id="A0AAE4FQJ0"/>
<evidence type="ECO:0000313" key="11">
    <source>
        <dbReference type="Proteomes" id="UP001268256"/>
    </source>
</evidence>
<evidence type="ECO:0000256" key="7">
    <source>
        <dbReference type="ARBA" id="ARBA00023136"/>
    </source>
</evidence>
<name>A0AAE4FQJ0_9CYAN</name>
<dbReference type="SUPFAM" id="SSF161098">
    <property type="entry name" value="MetI-like"/>
    <property type="match status" value="1"/>
</dbReference>
<feature type="transmembrane region" description="Helical" evidence="8">
    <location>
        <begin position="150"/>
        <end position="169"/>
    </location>
</feature>
<feature type="transmembrane region" description="Helical" evidence="8">
    <location>
        <begin position="256"/>
        <end position="277"/>
    </location>
</feature>
<dbReference type="Proteomes" id="UP001268256">
    <property type="component" value="Unassembled WGS sequence"/>
</dbReference>
<sequence length="289" mass="31618">MTVQAPASFPNPYSPTTPAWVRIANWIFFLVIGLGVIAFATYLFRFRQTIALYGPFLLRATITTILISICSMILAVLLGALGAWGKLSGRNIPQAIATVYVEFIRGTPTLVQMLIWGFGVGGLLSQLGFDPRQIAFNVMTLLQSNSLVSPLFNFIFYGIIGLGFNYGAYLTEVFRSGITTIDKGQTEAGLSLGMTGRQTMGRIIIPQGLALIIPPFTNNFITLIQDCALLSVIGVPELQNMTNSFANPITNGDTKLFVYVLGALFYLSLCYPLSLLARYLERRMSQGLA</sequence>
<feature type="domain" description="ABC transmembrane type-1" evidence="9">
    <location>
        <begin position="61"/>
        <end position="277"/>
    </location>
</feature>